<dbReference type="STRING" id="1742973.COMA2_30055"/>
<evidence type="ECO:0000256" key="1">
    <source>
        <dbReference type="ARBA" id="ARBA00001947"/>
    </source>
</evidence>
<dbReference type="InterPro" id="IPR007863">
    <property type="entry name" value="Peptidase_M16_C"/>
</dbReference>
<comment type="cofactor">
    <cofactor evidence="1">
        <name>Zn(2+)</name>
        <dbReference type="ChEBI" id="CHEBI:29105"/>
    </cofactor>
</comment>
<dbReference type="InterPro" id="IPR011249">
    <property type="entry name" value="Metalloenz_LuxS/M16"/>
</dbReference>
<dbReference type="InterPro" id="IPR001431">
    <property type="entry name" value="Pept_M16_Zn_BS"/>
</dbReference>
<proteinExistence type="inferred from homology"/>
<dbReference type="GO" id="GO:0006508">
    <property type="term" value="P:proteolysis"/>
    <property type="evidence" value="ECO:0007669"/>
    <property type="project" value="UniProtKB-KW"/>
</dbReference>
<keyword evidence="7" id="KW-1185">Reference proteome</keyword>
<protein>
    <submittedName>
        <fullName evidence="6">Uncharacterized zinc protease YmxG</fullName>
        <ecNumber evidence="6">3.4.24.-</ecNumber>
    </submittedName>
</protein>
<dbReference type="EMBL" id="CZPZ01000023">
    <property type="protein sequence ID" value="CUS37056.1"/>
    <property type="molecule type" value="Genomic_DNA"/>
</dbReference>
<evidence type="ECO:0000256" key="2">
    <source>
        <dbReference type="ARBA" id="ARBA00007261"/>
    </source>
</evidence>
<evidence type="ECO:0000256" key="3">
    <source>
        <dbReference type="RuleBase" id="RU004447"/>
    </source>
</evidence>
<evidence type="ECO:0000259" key="4">
    <source>
        <dbReference type="Pfam" id="PF00675"/>
    </source>
</evidence>
<feature type="domain" description="Peptidase M16 C-terminal" evidence="5">
    <location>
        <begin position="166"/>
        <end position="341"/>
    </location>
</feature>
<name>A0A0S4LKF5_9BACT</name>
<dbReference type="GO" id="GO:0004222">
    <property type="term" value="F:metalloendopeptidase activity"/>
    <property type="evidence" value="ECO:0007669"/>
    <property type="project" value="InterPro"/>
</dbReference>
<keyword evidence="6" id="KW-0378">Hydrolase</keyword>
<dbReference type="Pfam" id="PF05193">
    <property type="entry name" value="Peptidase_M16_C"/>
    <property type="match status" value="1"/>
</dbReference>
<keyword evidence="6" id="KW-0645">Protease</keyword>
<gene>
    <name evidence="6" type="primary">ymxG</name>
    <name evidence="6" type="ORF">COMA2_30055</name>
</gene>
<dbReference type="PANTHER" id="PTHR11851:SF49">
    <property type="entry name" value="MITOCHONDRIAL-PROCESSING PEPTIDASE SUBUNIT ALPHA"/>
    <property type="match status" value="1"/>
</dbReference>
<dbReference type="GO" id="GO:0046872">
    <property type="term" value="F:metal ion binding"/>
    <property type="evidence" value="ECO:0007669"/>
    <property type="project" value="InterPro"/>
</dbReference>
<dbReference type="InterPro" id="IPR050361">
    <property type="entry name" value="MPP/UQCRC_Complex"/>
</dbReference>
<comment type="similarity">
    <text evidence="2 3">Belongs to the peptidase M16 family.</text>
</comment>
<dbReference type="AlphaFoldDB" id="A0A0S4LKF5"/>
<dbReference type="RefSeq" id="WP_090898718.1">
    <property type="nucleotide sequence ID" value="NZ_CZPZ01000023.1"/>
</dbReference>
<evidence type="ECO:0000259" key="5">
    <source>
        <dbReference type="Pfam" id="PF05193"/>
    </source>
</evidence>
<dbReference type="Proteomes" id="UP000198736">
    <property type="component" value="Unassembled WGS sequence"/>
</dbReference>
<feature type="domain" description="Peptidase M16 N-terminal" evidence="4">
    <location>
        <begin position="13"/>
        <end position="158"/>
    </location>
</feature>
<sequence>MYRKLILENGIRLVSERIPTLKSVTIGIWVNTGSRDESPAQAGYAHFIEHMFFKGTTSRSATEISCEIDALGGEMNAFTTRETTTYYVKVLDQHLPKALDLLADLFLRSRLGKKEIEKEKQVVLEEIRMVQDDPEDLVQELHTKLAMGRHPLSRPILGRESTIVRISREDLLEYIDTHYRPEEIVLAVAGNFDQQQLEKTMARAFGKYRPSSGVLPRKRWPPELCGGAIVKQKPLEQVHLCLGFKGVAAGHKDRYAVYALNSVLGGGVSSRLFQEIREKRGLSYSIYSFLSGYSDGGTITVYAGTQAREVERVLELVSLEIRRFSRDGIDRHELKRTKEQMKGGLMLSLESSHSRMNKLAKDELISRAHTTLEEMILEINAVTPQQISQVAQDLFTPEKIALTGLGPLSSRQVKALSGQFQKYSA</sequence>
<dbReference type="Gene3D" id="3.30.830.10">
    <property type="entry name" value="Metalloenzyme, LuxS/M16 peptidase-like"/>
    <property type="match status" value="2"/>
</dbReference>
<dbReference type="OrthoDB" id="9811314at2"/>
<dbReference type="FunFam" id="3.30.830.10:FF:000008">
    <property type="entry name" value="Mitochondrial-processing peptidase subunit beta"/>
    <property type="match status" value="1"/>
</dbReference>
<dbReference type="SUPFAM" id="SSF63411">
    <property type="entry name" value="LuxS/MPP-like metallohydrolase"/>
    <property type="match status" value="2"/>
</dbReference>
<dbReference type="PANTHER" id="PTHR11851">
    <property type="entry name" value="METALLOPROTEASE"/>
    <property type="match status" value="1"/>
</dbReference>
<dbReference type="EC" id="3.4.24.-" evidence="6"/>
<accession>A0A0S4LKF5</accession>
<reference evidence="7" key="1">
    <citation type="submission" date="2015-10" db="EMBL/GenBank/DDBJ databases">
        <authorList>
            <person name="Luecker S."/>
            <person name="Luecker S."/>
        </authorList>
    </citation>
    <scope>NUCLEOTIDE SEQUENCE [LARGE SCALE GENOMIC DNA]</scope>
</reference>
<evidence type="ECO:0000313" key="6">
    <source>
        <dbReference type="EMBL" id="CUS37056.1"/>
    </source>
</evidence>
<dbReference type="InterPro" id="IPR011765">
    <property type="entry name" value="Pept_M16_N"/>
</dbReference>
<dbReference type="Pfam" id="PF00675">
    <property type="entry name" value="Peptidase_M16"/>
    <property type="match status" value="1"/>
</dbReference>
<dbReference type="PROSITE" id="PS00143">
    <property type="entry name" value="INSULINASE"/>
    <property type="match status" value="1"/>
</dbReference>
<evidence type="ECO:0000313" key="7">
    <source>
        <dbReference type="Proteomes" id="UP000198736"/>
    </source>
</evidence>
<organism evidence="6 7">
    <name type="scientific">Candidatus Nitrospira nitrificans</name>
    <dbReference type="NCBI Taxonomy" id="1742973"/>
    <lineage>
        <taxon>Bacteria</taxon>
        <taxon>Pseudomonadati</taxon>
        <taxon>Nitrospirota</taxon>
        <taxon>Nitrospiria</taxon>
        <taxon>Nitrospirales</taxon>
        <taxon>Nitrospiraceae</taxon>
        <taxon>Nitrospira</taxon>
    </lineage>
</organism>